<feature type="domain" description="Multidrug resistance protein MdtA-like barrel-sandwich hybrid" evidence="8">
    <location>
        <begin position="64"/>
        <end position="202"/>
    </location>
</feature>
<dbReference type="InterPro" id="IPR006143">
    <property type="entry name" value="RND_pump_MFP"/>
</dbReference>
<evidence type="ECO:0000259" key="9">
    <source>
        <dbReference type="Pfam" id="PF25944"/>
    </source>
</evidence>
<dbReference type="InterPro" id="IPR058626">
    <property type="entry name" value="MdtA-like_b-barrel"/>
</dbReference>
<dbReference type="RefSeq" id="WP_003088624.1">
    <property type="nucleotide sequence ID" value="NZ_AP014622.1"/>
</dbReference>
<keyword evidence="6" id="KW-0732">Signal</keyword>
<dbReference type="SUPFAM" id="SSF111369">
    <property type="entry name" value="HlyD-like secretion proteins"/>
    <property type="match status" value="1"/>
</dbReference>
<dbReference type="Gene3D" id="1.10.287.470">
    <property type="entry name" value="Helix hairpin bin"/>
    <property type="match status" value="1"/>
</dbReference>
<dbReference type="GO" id="GO:0005886">
    <property type="term" value="C:plasma membrane"/>
    <property type="evidence" value="ECO:0007669"/>
    <property type="project" value="UniProtKB-SubCell"/>
</dbReference>
<dbReference type="Pfam" id="PF25917">
    <property type="entry name" value="BSH_RND"/>
    <property type="match status" value="1"/>
</dbReference>
<evidence type="ECO:0000256" key="3">
    <source>
        <dbReference type="ARBA" id="ARBA00023054"/>
    </source>
</evidence>
<dbReference type="InterPro" id="IPR058624">
    <property type="entry name" value="MdtA-like_HH"/>
</dbReference>
<feature type="domain" description="Multidrug resistance protein MdtA-like beta-barrel" evidence="9">
    <location>
        <begin position="211"/>
        <end position="300"/>
    </location>
</feature>
<gene>
    <name evidence="11" type="primary">mexX</name>
    <name evidence="11" type="ORF">GNQ48_27665</name>
    <name evidence="12" type="ORF">L4V69_20570</name>
</gene>
<evidence type="ECO:0000256" key="1">
    <source>
        <dbReference type="ARBA" id="ARBA00004519"/>
    </source>
</evidence>
<comment type="subcellular location">
    <subcellularLocation>
        <location evidence="1">Cell inner membrane</location>
        <topology evidence="1">Lipid-anchor</topology>
    </subcellularLocation>
</comment>
<evidence type="ECO:0000256" key="6">
    <source>
        <dbReference type="SAM" id="SignalP"/>
    </source>
</evidence>
<organism evidence="11 13">
    <name type="scientific">Pseudomonas aeruginosa</name>
    <dbReference type="NCBI Taxonomy" id="287"/>
    <lineage>
        <taxon>Bacteria</taxon>
        <taxon>Pseudomonadati</taxon>
        <taxon>Pseudomonadota</taxon>
        <taxon>Gammaproteobacteria</taxon>
        <taxon>Pseudomonadales</taxon>
        <taxon>Pseudomonadaceae</taxon>
        <taxon>Pseudomonas</taxon>
    </lineage>
</organism>
<protein>
    <submittedName>
        <fullName evidence="11">Multidrug efflux RND transporter periplasmic adaptor subunit MexX</fullName>
    </submittedName>
</protein>
<dbReference type="KEGG" id="paeb:NCGM1900_4467"/>
<dbReference type="NCBIfam" id="TIGR01730">
    <property type="entry name" value="RND_mfp"/>
    <property type="match status" value="1"/>
</dbReference>
<evidence type="ECO:0000256" key="5">
    <source>
        <dbReference type="SAM" id="MobiDB-lite"/>
    </source>
</evidence>
<dbReference type="Pfam" id="PF25876">
    <property type="entry name" value="HH_MFP_RND"/>
    <property type="match status" value="1"/>
</dbReference>
<name>A0A077JW98_PSEAI</name>
<feature type="chain" id="PRO_5015028429" evidence="6">
    <location>
        <begin position="28"/>
        <end position="396"/>
    </location>
</feature>
<dbReference type="Pfam" id="PF25944">
    <property type="entry name" value="Beta-barrel_RND"/>
    <property type="match status" value="1"/>
</dbReference>
<dbReference type="Gene3D" id="2.40.30.170">
    <property type="match status" value="1"/>
</dbReference>
<evidence type="ECO:0000256" key="4">
    <source>
        <dbReference type="SAM" id="Coils"/>
    </source>
</evidence>
<dbReference type="Proteomes" id="UP001297540">
    <property type="component" value="Chromosome"/>
</dbReference>
<evidence type="ECO:0000259" key="10">
    <source>
        <dbReference type="Pfam" id="PF25967"/>
    </source>
</evidence>
<sequence>MHIQWTGSLRGLLAALVALFLLGCEEAADTGKTAEAPAEVGVIVARPAPIGITSELPGRLEAYRQAEVRARVAGIVTRRLYEEGQDVRAGTVLFQIDPAPLKAALDISRGALARAEASHAAAADKLKRYADLIKDRAISEREYTEAQTDARQALAQIASAKAELEQARLRLGYATVTAPIDGRARRALVTEGALVGEDSPTPLTRVEQIDPIYVNFSQPAGEVAAMQRAIREGQVKGVADKDIAVRLVLADGSEYPLAGELLFSDLAVDPGTDTIAMRALFRNPHRELLPGGYVQVRLQRAVNPQAITVPRDALIRTAQSAVVKVVNPQGVVEDVEVRADTLQGRDWIISRGLKGGERVIVENAAQHAAGSSVQAVVRQPASADAPSPLAASPAGQ</sequence>
<dbReference type="AlphaFoldDB" id="A0A077JW98"/>
<dbReference type="Proteomes" id="UP000433532">
    <property type="component" value="Unassembled WGS sequence"/>
</dbReference>
<evidence type="ECO:0000313" key="12">
    <source>
        <dbReference type="EMBL" id="WOS74905.1"/>
    </source>
</evidence>
<evidence type="ECO:0000259" key="8">
    <source>
        <dbReference type="Pfam" id="PF25917"/>
    </source>
</evidence>
<dbReference type="NCBIfam" id="NF007132">
    <property type="entry name" value="PRK09578.1"/>
    <property type="match status" value="1"/>
</dbReference>
<accession>A0A077JW98</accession>
<dbReference type="Pfam" id="PF25967">
    <property type="entry name" value="RND-MFP_C"/>
    <property type="match status" value="1"/>
</dbReference>
<dbReference type="InterPro" id="IPR058625">
    <property type="entry name" value="MdtA-like_BSH"/>
</dbReference>
<feature type="region of interest" description="Disordered" evidence="5">
    <location>
        <begin position="377"/>
        <end position="396"/>
    </location>
</feature>
<evidence type="ECO:0000259" key="7">
    <source>
        <dbReference type="Pfam" id="PF25876"/>
    </source>
</evidence>
<dbReference type="PANTHER" id="PTHR30158">
    <property type="entry name" value="ACRA/E-RELATED COMPONENT OF DRUG EFFLUX TRANSPORTER"/>
    <property type="match status" value="1"/>
</dbReference>
<feature type="domain" description="Multidrug resistance protein MdtA-like C-terminal permuted SH3" evidence="10">
    <location>
        <begin position="305"/>
        <end position="364"/>
    </location>
</feature>
<proteinExistence type="inferred from homology"/>
<reference evidence="12" key="2">
    <citation type="submission" date="2023-06" db="EMBL/GenBank/DDBJ databases">
        <authorList>
            <consortium name="Clinical and Environmental Microbiology Branch: Whole genome sequencing antimicrobial resistance pathogens in the healthcare setting"/>
        </authorList>
    </citation>
    <scope>NUCLEOTIDE SEQUENCE</scope>
    <source>
        <strain evidence="12">2021CK-01020</strain>
    </source>
</reference>
<keyword evidence="3 4" id="KW-0175">Coiled coil</keyword>
<feature type="compositionally biased region" description="Low complexity" evidence="5">
    <location>
        <begin position="380"/>
        <end position="396"/>
    </location>
</feature>
<evidence type="ECO:0000313" key="13">
    <source>
        <dbReference type="Proteomes" id="UP000433532"/>
    </source>
</evidence>
<reference evidence="11 13" key="1">
    <citation type="submission" date="2019-11" db="EMBL/GenBank/DDBJ databases">
        <title>Genomes of ocular Pseudomonas aeruginosa isolates.</title>
        <authorList>
            <person name="Khan M."/>
            <person name="Rice S.A."/>
            <person name="Willcox M.D.P."/>
            <person name="Stapleton F."/>
        </authorList>
    </citation>
    <scope>NUCLEOTIDE SEQUENCE [LARGE SCALE GENOMIC DNA]</scope>
    <source>
        <strain evidence="11 13">PA221</strain>
    </source>
</reference>
<reference evidence="12" key="3">
    <citation type="submission" date="2023-10" db="EMBL/GenBank/DDBJ databases">
        <title>Pathogen: clinical or host-associated sample.</title>
        <authorList>
            <person name="Hergert J."/>
            <person name="Casey R."/>
            <person name="Wagner J."/>
            <person name="Young E.L."/>
            <person name="Oakeson K.F."/>
        </authorList>
    </citation>
    <scope>NUCLEOTIDE SEQUENCE</scope>
    <source>
        <strain evidence="12">2021CK-01020</strain>
    </source>
</reference>
<feature type="signal peptide" evidence="6">
    <location>
        <begin position="1"/>
        <end position="27"/>
    </location>
</feature>
<dbReference type="InterPro" id="IPR058627">
    <property type="entry name" value="MdtA-like_C"/>
</dbReference>
<feature type="domain" description="Multidrug resistance protein MdtA-like alpha-helical hairpin" evidence="7">
    <location>
        <begin position="108"/>
        <end position="174"/>
    </location>
</feature>
<dbReference type="Gene3D" id="2.40.420.20">
    <property type="match status" value="1"/>
</dbReference>
<dbReference type="EMBL" id="WOAD01000035">
    <property type="protein sequence ID" value="MUI38786.1"/>
    <property type="molecule type" value="Genomic_DNA"/>
</dbReference>
<dbReference type="EMBL" id="CP136986">
    <property type="protein sequence ID" value="WOS74905.1"/>
    <property type="molecule type" value="Genomic_DNA"/>
</dbReference>
<dbReference type="GO" id="GO:0046677">
    <property type="term" value="P:response to antibiotic"/>
    <property type="evidence" value="ECO:0007669"/>
    <property type="project" value="TreeGrafter"/>
</dbReference>
<comment type="similarity">
    <text evidence="2">Belongs to the membrane fusion protein (MFP) (TC 8.A.1) family.</text>
</comment>
<evidence type="ECO:0000313" key="11">
    <source>
        <dbReference type="EMBL" id="MUI38786.1"/>
    </source>
</evidence>
<dbReference type="PANTHER" id="PTHR30158:SF24">
    <property type="entry name" value="HLYD FAMILY SECRETION PROTEIN"/>
    <property type="match status" value="1"/>
</dbReference>
<evidence type="ECO:0000256" key="2">
    <source>
        <dbReference type="ARBA" id="ARBA00009477"/>
    </source>
</evidence>
<dbReference type="Gene3D" id="2.40.50.100">
    <property type="match status" value="1"/>
</dbReference>
<feature type="coiled-coil region" evidence="4">
    <location>
        <begin position="143"/>
        <end position="170"/>
    </location>
</feature>
<dbReference type="SMR" id="A0A077JW98"/>
<dbReference type="GO" id="GO:0022857">
    <property type="term" value="F:transmembrane transporter activity"/>
    <property type="evidence" value="ECO:0007669"/>
    <property type="project" value="InterPro"/>
</dbReference>